<keyword evidence="7 14" id="KW-0812">Transmembrane</keyword>
<dbReference type="PANTHER" id="PTHR10050">
    <property type="entry name" value="DOLICHYL-PHOSPHATE-MANNOSE--PROTEIN MANNOSYLTRANSFERASE"/>
    <property type="match status" value="1"/>
</dbReference>
<feature type="transmembrane region" description="Helical" evidence="14">
    <location>
        <begin position="301"/>
        <end position="322"/>
    </location>
</feature>
<comment type="catalytic activity">
    <reaction evidence="13 14">
        <text>a di-trans,poly-cis-dolichyl beta-D-mannosyl phosphate + L-seryl-[protein] = 3-O-(alpha-D-mannosyl)-L-seryl-[protein] + a di-trans,poly-cis-dolichyl phosphate + H(+)</text>
        <dbReference type="Rhea" id="RHEA:17377"/>
        <dbReference type="Rhea" id="RHEA-COMP:9863"/>
        <dbReference type="Rhea" id="RHEA-COMP:13546"/>
        <dbReference type="Rhea" id="RHEA-COMP:19498"/>
        <dbReference type="Rhea" id="RHEA-COMP:19501"/>
        <dbReference type="ChEBI" id="CHEBI:15378"/>
        <dbReference type="ChEBI" id="CHEBI:29999"/>
        <dbReference type="ChEBI" id="CHEBI:57683"/>
        <dbReference type="ChEBI" id="CHEBI:58211"/>
        <dbReference type="ChEBI" id="CHEBI:137321"/>
        <dbReference type="EC" id="2.4.1.109"/>
    </reaction>
</comment>
<evidence type="ECO:0000256" key="9">
    <source>
        <dbReference type="ARBA" id="ARBA00022824"/>
    </source>
</evidence>
<dbReference type="InterPro" id="IPR027005">
    <property type="entry name" value="PMT-like"/>
</dbReference>
<dbReference type="PROSITE" id="PS50919">
    <property type="entry name" value="MIR"/>
    <property type="match status" value="1"/>
</dbReference>
<feature type="transmembrane region" description="Helical" evidence="14">
    <location>
        <begin position="632"/>
        <end position="650"/>
    </location>
</feature>
<dbReference type="EMBL" id="PJQD01000072">
    <property type="protein sequence ID" value="POY71885.1"/>
    <property type="molecule type" value="Genomic_DNA"/>
</dbReference>
<feature type="transmembrane region" description="Helical" evidence="14">
    <location>
        <begin position="189"/>
        <end position="206"/>
    </location>
</feature>
<comment type="pathway">
    <text evidence="2 14">Protein modification; protein glycosylation.</text>
</comment>
<keyword evidence="5 14" id="KW-0328">Glycosyltransferase</keyword>
<protein>
    <recommendedName>
        <fullName evidence="4 14">Dolichyl-phosphate-mannose--protein mannosyltransferase</fullName>
        <ecNumber evidence="4 14">2.4.1.109</ecNumber>
    </recommendedName>
</protein>
<dbReference type="UniPathway" id="UPA00378"/>
<gene>
    <name evidence="17" type="ORF">BMF94_5246</name>
</gene>
<dbReference type="Pfam" id="PF16192">
    <property type="entry name" value="PMT_4TMC"/>
    <property type="match status" value="1"/>
</dbReference>
<evidence type="ECO:0000256" key="1">
    <source>
        <dbReference type="ARBA" id="ARBA00004477"/>
    </source>
</evidence>
<dbReference type="SUPFAM" id="SSF82109">
    <property type="entry name" value="MIR domain"/>
    <property type="match status" value="1"/>
</dbReference>
<evidence type="ECO:0000256" key="10">
    <source>
        <dbReference type="ARBA" id="ARBA00022989"/>
    </source>
</evidence>
<dbReference type="InterPro" id="IPR032421">
    <property type="entry name" value="PMT_4TMC"/>
</dbReference>
<evidence type="ECO:0000256" key="5">
    <source>
        <dbReference type="ARBA" id="ARBA00022676"/>
    </source>
</evidence>
<keyword evidence="8" id="KW-0677">Repeat</keyword>
<organism evidence="17 18">
    <name type="scientific">Rhodotorula taiwanensis</name>
    <dbReference type="NCBI Taxonomy" id="741276"/>
    <lineage>
        <taxon>Eukaryota</taxon>
        <taxon>Fungi</taxon>
        <taxon>Dikarya</taxon>
        <taxon>Basidiomycota</taxon>
        <taxon>Pucciniomycotina</taxon>
        <taxon>Microbotryomycetes</taxon>
        <taxon>Sporidiobolales</taxon>
        <taxon>Sporidiobolaceae</taxon>
        <taxon>Rhodotorula</taxon>
    </lineage>
</organism>
<dbReference type="Pfam" id="PF02815">
    <property type="entry name" value="MIR"/>
    <property type="match status" value="1"/>
</dbReference>
<proteinExistence type="inferred from homology"/>
<evidence type="ECO:0000256" key="2">
    <source>
        <dbReference type="ARBA" id="ARBA00004922"/>
    </source>
</evidence>
<dbReference type="EC" id="2.4.1.109" evidence="4 14"/>
<comment type="similarity">
    <text evidence="3 14">Belongs to the glycosyltransferase 39 family.</text>
</comment>
<keyword evidence="6 14" id="KW-0808">Transferase</keyword>
<feature type="transmembrane region" description="Helical" evidence="14">
    <location>
        <begin position="213"/>
        <end position="232"/>
    </location>
</feature>
<evidence type="ECO:0000256" key="7">
    <source>
        <dbReference type="ARBA" id="ARBA00022692"/>
    </source>
</evidence>
<evidence type="ECO:0000256" key="15">
    <source>
        <dbReference type="SAM" id="MobiDB-lite"/>
    </source>
</evidence>
<comment type="function">
    <text evidence="14">Transfers mannose from Dol-P-mannose to Ser or Thr residues on proteins.</text>
</comment>
<dbReference type="Pfam" id="PF02366">
    <property type="entry name" value="PMT"/>
    <property type="match status" value="1"/>
</dbReference>
<feature type="transmembrane region" description="Helical" evidence="14">
    <location>
        <begin position="167"/>
        <end position="183"/>
    </location>
</feature>
<dbReference type="AlphaFoldDB" id="A0A2S5B573"/>
<name>A0A2S5B573_9BASI</name>
<dbReference type="InterPro" id="IPR036300">
    <property type="entry name" value="MIR_dom_sf"/>
</dbReference>
<evidence type="ECO:0000256" key="11">
    <source>
        <dbReference type="ARBA" id="ARBA00023136"/>
    </source>
</evidence>
<keyword evidence="18" id="KW-1185">Reference proteome</keyword>
<evidence type="ECO:0000259" key="16">
    <source>
        <dbReference type="PROSITE" id="PS50919"/>
    </source>
</evidence>
<evidence type="ECO:0000256" key="3">
    <source>
        <dbReference type="ARBA" id="ARBA00007222"/>
    </source>
</evidence>
<dbReference type="STRING" id="741276.A0A2S5B573"/>
<dbReference type="OrthoDB" id="292747at2759"/>
<dbReference type="SMART" id="SM00472">
    <property type="entry name" value="MIR"/>
    <property type="match status" value="2"/>
</dbReference>
<evidence type="ECO:0000256" key="12">
    <source>
        <dbReference type="ARBA" id="ARBA00045085"/>
    </source>
</evidence>
<feature type="domain" description="MIR" evidence="16">
    <location>
        <begin position="354"/>
        <end position="414"/>
    </location>
</feature>
<feature type="transmembrane region" description="Helical" evidence="14">
    <location>
        <begin position="751"/>
        <end position="772"/>
    </location>
</feature>
<keyword evidence="11 14" id="KW-0472">Membrane</keyword>
<evidence type="ECO:0000313" key="18">
    <source>
        <dbReference type="Proteomes" id="UP000237144"/>
    </source>
</evidence>
<reference evidence="17 18" key="1">
    <citation type="journal article" date="2018" name="Front. Microbiol.">
        <title>Prospects for Fungal Bioremediation of Acidic Radioactive Waste Sites: Characterization and Genome Sequence of Rhodotorula taiwanensis MD1149.</title>
        <authorList>
            <person name="Tkavc R."/>
            <person name="Matrosova V.Y."/>
            <person name="Grichenko O.E."/>
            <person name="Gostincar C."/>
            <person name="Volpe R.P."/>
            <person name="Klimenkova P."/>
            <person name="Gaidamakova E.K."/>
            <person name="Zhou C.E."/>
            <person name="Stewart B.J."/>
            <person name="Lyman M.G."/>
            <person name="Malfatti S.A."/>
            <person name="Rubinfeld B."/>
            <person name="Courtot M."/>
            <person name="Singh J."/>
            <person name="Dalgard C.L."/>
            <person name="Hamilton T."/>
            <person name="Frey K.G."/>
            <person name="Gunde-Cimerman N."/>
            <person name="Dugan L."/>
            <person name="Daly M.J."/>
        </authorList>
    </citation>
    <scope>NUCLEOTIDE SEQUENCE [LARGE SCALE GENOMIC DNA]</scope>
    <source>
        <strain evidence="17 18">MD1149</strain>
    </source>
</reference>
<feature type="compositionally biased region" description="Basic and acidic residues" evidence="15">
    <location>
        <begin position="38"/>
        <end position="56"/>
    </location>
</feature>
<comment type="caution">
    <text evidence="17">The sequence shown here is derived from an EMBL/GenBank/DDBJ whole genome shotgun (WGS) entry which is preliminary data.</text>
</comment>
<feature type="transmembrane region" description="Helical" evidence="14">
    <location>
        <begin position="670"/>
        <end position="686"/>
    </location>
</feature>
<evidence type="ECO:0000256" key="13">
    <source>
        <dbReference type="ARBA" id="ARBA00045102"/>
    </source>
</evidence>
<feature type="region of interest" description="Disordered" evidence="15">
    <location>
        <begin position="1"/>
        <end position="67"/>
    </location>
</feature>
<comment type="subcellular location">
    <subcellularLocation>
        <location evidence="1 14">Endoplasmic reticulum membrane</location>
        <topology evidence="1 14">Multi-pass membrane protein</topology>
    </subcellularLocation>
</comment>
<dbReference type="InterPro" id="IPR003342">
    <property type="entry name" value="ArnT-like_N"/>
</dbReference>
<evidence type="ECO:0000256" key="14">
    <source>
        <dbReference type="RuleBase" id="RU367007"/>
    </source>
</evidence>
<dbReference type="GO" id="GO:0005789">
    <property type="term" value="C:endoplasmic reticulum membrane"/>
    <property type="evidence" value="ECO:0007669"/>
    <property type="project" value="UniProtKB-SubCell"/>
</dbReference>
<evidence type="ECO:0000256" key="8">
    <source>
        <dbReference type="ARBA" id="ARBA00022737"/>
    </source>
</evidence>
<keyword evidence="10 14" id="KW-1133">Transmembrane helix</keyword>
<dbReference type="CDD" id="cd23285">
    <property type="entry name" value="beta-trefoil_MIR_PMT4-like"/>
    <property type="match status" value="1"/>
</dbReference>
<dbReference type="PANTHER" id="PTHR10050:SF51">
    <property type="entry name" value="PROTEIN O-MANNOSYL-TRANSFERASE 1"/>
    <property type="match status" value="1"/>
</dbReference>
<feature type="transmembrane region" description="Helical" evidence="14">
    <location>
        <begin position="706"/>
        <end position="730"/>
    </location>
</feature>
<dbReference type="Gene3D" id="2.80.10.50">
    <property type="match status" value="1"/>
</dbReference>
<keyword evidence="9 14" id="KW-0256">Endoplasmic reticulum</keyword>
<sequence length="797" mass="90723">MQSQSAYAERETLLHRKPTAAAAPVPSSSTPTLLEDADERRPRPDKRDDEWTDKAGKPFGLENVPEDVQPSKNKTDWIVFALVFLVAAAVRFYRIDHPSSVVFDEVHFGKFAAYYLRREYFFDVHPPLAKLILAFQGWLVGFDGQFEFENIGDSYIDNNVPYRGMRALPAILGSAIPAVVYLIMRESGYARIVGLFSASLILFDNAHVGQTRLILLDAQMIFFMALAFYSYIRFYKLRYSEFTRPWWTWMTLTGVFLSLTISCKMVGLFAFLSVGTAVAIDLWNLLDVKRGLTMQRFGRHFAARAVGLIFVPAVVYMFWFWVHFTILTRSGTGDDFMSPAFQQTLLDSPLTALAEEIRYFDTITIKHKATKAFLHSHVERYPLKYDDGRISSAGQQVTGYPFNDTNNNWIVEPTREIPASGRGRIVRHGDIITLRHVATNTTLLTHDVACTTMATNTEFTTWDGTCANEQECESRKRDTHFELLIDEGHDGQQWMTKSGYFQLVHVPTRVSMWTHNNPPLPEWAFKQQEVNGNKNIKDRTTFWFADEIIVDPTAKPDLARPKKKEPQPPPKMNFFRKFFELQILMLQHNAGLTDSHPYASGPINWPFLLNGISFWTGAAETREQVYLIGNVVSWWICIMAVSVFVGVLAADQLSQRRGLEPIPRPVRNRLHNTGGFFLISWAYHYLPFFTMSRQLFLHHYLPAHLLSALVAGVVFSFLFCGDTVNYPVSIADVKTRRRPRTRAVVTKGMKLAFVIVNGLILAGFVFLAPLTYGTPGLSPGEVQARQVLSSWTLHFAK</sequence>
<evidence type="ECO:0000313" key="17">
    <source>
        <dbReference type="EMBL" id="POY71885.1"/>
    </source>
</evidence>
<evidence type="ECO:0000256" key="6">
    <source>
        <dbReference type="ARBA" id="ARBA00022679"/>
    </source>
</evidence>
<dbReference type="Proteomes" id="UP000237144">
    <property type="component" value="Unassembled WGS sequence"/>
</dbReference>
<feature type="transmembrane region" description="Helical" evidence="14">
    <location>
        <begin position="252"/>
        <end position="280"/>
    </location>
</feature>
<dbReference type="GO" id="GO:0004169">
    <property type="term" value="F:dolichyl-phosphate-mannose-protein mannosyltransferase activity"/>
    <property type="evidence" value="ECO:0007669"/>
    <property type="project" value="UniProtKB-UniRule"/>
</dbReference>
<feature type="transmembrane region" description="Helical" evidence="14">
    <location>
        <begin position="77"/>
        <end position="93"/>
    </location>
</feature>
<comment type="catalytic activity">
    <reaction evidence="12 14">
        <text>a di-trans,poly-cis-dolichyl beta-D-mannosyl phosphate + L-threonyl-[protein] = 3-O-(alpha-D-mannosyl)-L-threonyl-[protein] + a di-trans,poly-cis-dolichyl phosphate + H(+)</text>
        <dbReference type="Rhea" id="RHEA:53396"/>
        <dbReference type="Rhea" id="RHEA-COMP:11060"/>
        <dbReference type="Rhea" id="RHEA-COMP:13547"/>
        <dbReference type="Rhea" id="RHEA-COMP:19498"/>
        <dbReference type="Rhea" id="RHEA-COMP:19501"/>
        <dbReference type="ChEBI" id="CHEBI:15378"/>
        <dbReference type="ChEBI" id="CHEBI:30013"/>
        <dbReference type="ChEBI" id="CHEBI:57683"/>
        <dbReference type="ChEBI" id="CHEBI:58211"/>
        <dbReference type="ChEBI" id="CHEBI:137323"/>
        <dbReference type="EC" id="2.4.1.109"/>
    </reaction>
</comment>
<evidence type="ECO:0000256" key="4">
    <source>
        <dbReference type="ARBA" id="ARBA00012839"/>
    </source>
</evidence>
<dbReference type="InterPro" id="IPR016093">
    <property type="entry name" value="MIR_motif"/>
</dbReference>
<accession>A0A2S5B573</accession>
<feature type="compositionally biased region" description="Low complexity" evidence="15">
    <location>
        <begin position="19"/>
        <end position="32"/>
    </location>
</feature>